<evidence type="ECO:0000256" key="4">
    <source>
        <dbReference type="ARBA" id="ARBA00022840"/>
    </source>
</evidence>
<dbReference type="CDD" id="cd14014">
    <property type="entry name" value="STKc_PknB_like"/>
    <property type="match status" value="1"/>
</dbReference>
<dbReference type="PANTHER" id="PTHR48013">
    <property type="entry name" value="DUAL SPECIFICITY MITOGEN-ACTIVATED PROTEIN KINASE KINASE 5-RELATED"/>
    <property type="match status" value="1"/>
</dbReference>
<feature type="region of interest" description="Disordered" evidence="10">
    <location>
        <begin position="333"/>
        <end position="356"/>
    </location>
</feature>
<dbReference type="GO" id="GO:0004674">
    <property type="term" value="F:protein serine/threonine kinase activity"/>
    <property type="evidence" value="ECO:0007669"/>
    <property type="project" value="UniProtKB-KW"/>
</dbReference>
<evidence type="ECO:0000256" key="5">
    <source>
        <dbReference type="ARBA" id="ARBA00038035"/>
    </source>
</evidence>
<comment type="catalytic activity">
    <reaction evidence="8">
        <text>L-threonyl-[protein] + ATP = O-phospho-L-threonyl-[protein] + ADP + H(+)</text>
        <dbReference type="Rhea" id="RHEA:46608"/>
        <dbReference type="Rhea" id="RHEA-COMP:11060"/>
        <dbReference type="Rhea" id="RHEA-COMP:11605"/>
        <dbReference type="ChEBI" id="CHEBI:15378"/>
        <dbReference type="ChEBI" id="CHEBI:30013"/>
        <dbReference type="ChEBI" id="CHEBI:30616"/>
        <dbReference type="ChEBI" id="CHEBI:61977"/>
        <dbReference type="ChEBI" id="CHEBI:456216"/>
        <dbReference type="EC" id="2.7.12.2"/>
    </reaction>
</comment>
<dbReference type="PANTHER" id="PTHR48013:SF9">
    <property type="entry name" value="DUAL SPECIFICITY MITOGEN-ACTIVATED PROTEIN KINASE KINASE 5"/>
    <property type="match status" value="1"/>
</dbReference>
<evidence type="ECO:0000313" key="13">
    <source>
        <dbReference type="EMBL" id="RLV50974.1"/>
    </source>
</evidence>
<dbReference type="PROSITE" id="PS00108">
    <property type="entry name" value="PROTEIN_KINASE_ST"/>
    <property type="match status" value="1"/>
</dbReference>
<keyword evidence="2" id="KW-0547">Nucleotide-binding</keyword>
<comment type="catalytic activity">
    <reaction evidence="7">
        <text>L-seryl-[protein] + ATP = O-phospho-L-seryl-[protein] + ADP + H(+)</text>
        <dbReference type="Rhea" id="RHEA:17989"/>
        <dbReference type="Rhea" id="RHEA-COMP:9863"/>
        <dbReference type="Rhea" id="RHEA-COMP:11604"/>
        <dbReference type="ChEBI" id="CHEBI:15378"/>
        <dbReference type="ChEBI" id="CHEBI:29999"/>
        <dbReference type="ChEBI" id="CHEBI:30616"/>
        <dbReference type="ChEBI" id="CHEBI:83421"/>
        <dbReference type="ChEBI" id="CHEBI:456216"/>
        <dbReference type="EC" id="2.7.12.2"/>
    </reaction>
</comment>
<feature type="compositionally biased region" description="Low complexity" evidence="10">
    <location>
        <begin position="337"/>
        <end position="356"/>
    </location>
</feature>
<evidence type="ECO:0000313" key="14">
    <source>
        <dbReference type="Proteomes" id="UP000281708"/>
    </source>
</evidence>
<comment type="similarity">
    <text evidence="5">Belongs to the protein kinase superfamily. STE Ser/Thr protein kinase family. MAP kinase kinase subfamily.</text>
</comment>
<feature type="domain" description="Protein kinase" evidence="12">
    <location>
        <begin position="8"/>
        <end position="260"/>
    </location>
</feature>
<dbReference type="EMBL" id="RDBE01000001">
    <property type="protein sequence ID" value="RLV50974.1"/>
    <property type="molecule type" value="Genomic_DNA"/>
</dbReference>
<keyword evidence="11" id="KW-1133">Transmembrane helix</keyword>
<keyword evidence="3 13" id="KW-0418">Kinase</keyword>
<sequence length="462" mass="48372">MTTLADRYELLREVGRGGAGVVWLAQDTLLGRQVAVKRIGLLPGATEEDVDRVRREARVSAMVSDEHVVMVYDQVPGAAGESWLVMEYVPSRNLAQIVRADGPVPTETAAGYLQQAAKALTAAHRAGIVHRDVKPSNLLVREDGLVKLSDFGVARVEQDQTITMTGTLVGSPSYLAPEVASGSAASPRSDMWSLGATAFHALEGHAPYAADGPLVGTLYKIVNDEPPQPTRAGWLAPMVRGLMQRDPAARWSAEQVVDFLGSRGRTAAPVVTPVVPLDAAPEPAPEPAPERTASFAPARRRGGRLPLLLVGVGLVLLLAIVAGVVLLDRRGGGDGGSAATASSSPTPSATASSTPSPTAATMAAFVQTYLTTVTSDADEAFAMLTPAFQATSGGIKGYEGFWGTVRDATASNVSADPAKLTVSYDVAYRMRRGKDTTDSVTLYLVQDGDGYKIAGDDGNPPS</sequence>
<dbReference type="Pfam" id="PF00069">
    <property type="entry name" value="Pkinase"/>
    <property type="match status" value="1"/>
</dbReference>
<dbReference type="InterPro" id="IPR008271">
    <property type="entry name" value="Ser/Thr_kinase_AS"/>
</dbReference>
<evidence type="ECO:0000259" key="12">
    <source>
        <dbReference type="PROSITE" id="PS50011"/>
    </source>
</evidence>
<dbReference type="GO" id="GO:0005524">
    <property type="term" value="F:ATP binding"/>
    <property type="evidence" value="ECO:0007669"/>
    <property type="project" value="UniProtKB-KW"/>
</dbReference>
<keyword evidence="11" id="KW-0812">Transmembrane</keyword>
<keyword evidence="13" id="KW-0723">Serine/threonine-protein kinase</keyword>
<dbReference type="AlphaFoldDB" id="A0A3L8P775"/>
<dbReference type="Proteomes" id="UP000281708">
    <property type="component" value="Unassembled WGS sequence"/>
</dbReference>
<dbReference type="SUPFAM" id="SSF56112">
    <property type="entry name" value="Protein kinase-like (PK-like)"/>
    <property type="match status" value="1"/>
</dbReference>
<dbReference type="InterPro" id="IPR011009">
    <property type="entry name" value="Kinase-like_dom_sf"/>
</dbReference>
<evidence type="ECO:0000256" key="9">
    <source>
        <dbReference type="ARBA" id="ARBA00051693"/>
    </source>
</evidence>
<comment type="caution">
    <text evidence="13">The sequence shown here is derived from an EMBL/GenBank/DDBJ whole genome shotgun (WGS) entry which is preliminary data.</text>
</comment>
<organism evidence="13 14">
    <name type="scientific">Nocardioides mangrovicus</name>
    <dbReference type="NCBI Taxonomy" id="2478913"/>
    <lineage>
        <taxon>Bacteria</taxon>
        <taxon>Bacillati</taxon>
        <taxon>Actinomycetota</taxon>
        <taxon>Actinomycetes</taxon>
        <taxon>Propionibacteriales</taxon>
        <taxon>Nocardioidaceae</taxon>
        <taxon>Nocardioides</taxon>
    </lineage>
</organism>
<evidence type="ECO:0000256" key="10">
    <source>
        <dbReference type="SAM" id="MobiDB-lite"/>
    </source>
</evidence>
<feature type="region of interest" description="Disordered" evidence="10">
    <location>
        <begin position="278"/>
        <end position="297"/>
    </location>
</feature>
<keyword evidence="1" id="KW-0808">Transferase</keyword>
<dbReference type="Gene3D" id="1.10.510.10">
    <property type="entry name" value="Transferase(Phosphotransferase) domain 1"/>
    <property type="match status" value="1"/>
</dbReference>
<evidence type="ECO:0000256" key="7">
    <source>
        <dbReference type="ARBA" id="ARBA00049014"/>
    </source>
</evidence>
<dbReference type="SMART" id="SM00220">
    <property type="entry name" value="S_TKc"/>
    <property type="match status" value="1"/>
</dbReference>
<protein>
    <recommendedName>
        <fullName evidence="6">mitogen-activated protein kinase kinase</fullName>
        <ecNumber evidence="6">2.7.12.2</ecNumber>
    </recommendedName>
</protein>
<dbReference type="OrthoDB" id="9762169at2"/>
<dbReference type="Gene3D" id="3.30.200.20">
    <property type="entry name" value="Phosphorylase Kinase, domain 1"/>
    <property type="match status" value="1"/>
</dbReference>
<keyword evidence="11" id="KW-0472">Membrane</keyword>
<evidence type="ECO:0000256" key="1">
    <source>
        <dbReference type="ARBA" id="ARBA00022679"/>
    </source>
</evidence>
<dbReference type="InterPro" id="IPR000719">
    <property type="entry name" value="Prot_kinase_dom"/>
</dbReference>
<proteinExistence type="inferred from homology"/>
<evidence type="ECO:0000256" key="11">
    <source>
        <dbReference type="SAM" id="Phobius"/>
    </source>
</evidence>
<dbReference type="RefSeq" id="WP_121804654.1">
    <property type="nucleotide sequence ID" value="NZ_RDBE01000001.1"/>
</dbReference>
<evidence type="ECO:0000256" key="8">
    <source>
        <dbReference type="ARBA" id="ARBA00049299"/>
    </source>
</evidence>
<comment type="catalytic activity">
    <reaction evidence="9">
        <text>L-tyrosyl-[protein] + ATP = O-phospho-L-tyrosyl-[protein] + ADP + H(+)</text>
        <dbReference type="Rhea" id="RHEA:10596"/>
        <dbReference type="Rhea" id="RHEA-COMP:10136"/>
        <dbReference type="Rhea" id="RHEA-COMP:20101"/>
        <dbReference type="ChEBI" id="CHEBI:15378"/>
        <dbReference type="ChEBI" id="CHEBI:30616"/>
        <dbReference type="ChEBI" id="CHEBI:46858"/>
        <dbReference type="ChEBI" id="CHEBI:61978"/>
        <dbReference type="ChEBI" id="CHEBI:456216"/>
        <dbReference type="EC" id="2.7.12.2"/>
    </reaction>
</comment>
<dbReference type="EC" id="2.7.12.2" evidence="6"/>
<dbReference type="PROSITE" id="PS50011">
    <property type="entry name" value="PROTEIN_KINASE_DOM"/>
    <property type="match status" value="1"/>
</dbReference>
<evidence type="ECO:0000256" key="3">
    <source>
        <dbReference type="ARBA" id="ARBA00022777"/>
    </source>
</evidence>
<reference evidence="13 14" key="1">
    <citation type="submission" date="2018-10" db="EMBL/GenBank/DDBJ databases">
        <title>Marmoricola sp. 4Q3S-7 whole genome shotgun sequence.</title>
        <authorList>
            <person name="Li F."/>
        </authorList>
    </citation>
    <scope>NUCLEOTIDE SEQUENCE [LARGE SCALE GENOMIC DNA]</scope>
    <source>
        <strain evidence="13 14">4Q3S-7</strain>
    </source>
</reference>
<accession>A0A3L8P775</accession>
<feature type="transmembrane region" description="Helical" evidence="11">
    <location>
        <begin position="305"/>
        <end position="327"/>
    </location>
</feature>
<gene>
    <name evidence="13" type="ORF">D9V37_03325</name>
</gene>
<name>A0A3L8P775_9ACTN</name>
<evidence type="ECO:0000256" key="6">
    <source>
        <dbReference type="ARBA" id="ARBA00038999"/>
    </source>
</evidence>
<evidence type="ECO:0000256" key="2">
    <source>
        <dbReference type="ARBA" id="ARBA00022741"/>
    </source>
</evidence>
<keyword evidence="4" id="KW-0067">ATP-binding</keyword>
<keyword evidence="14" id="KW-1185">Reference proteome</keyword>